<feature type="compositionally biased region" description="Low complexity" evidence="1">
    <location>
        <begin position="15"/>
        <end position="26"/>
    </location>
</feature>
<accession>A0A2H0KCY3</accession>
<gene>
    <name evidence="3" type="ORF">COV91_05100</name>
</gene>
<feature type="region of interest" description="Disordered" evidence="1">
    <location>
        <begin position="1"/>
        <end position="38"/>
    </location>
</feature>
<evidence type="ECO:0000313" key="3">
    <source>
        <dbReference type="EMBL" id="PIQ68254.1"/>
    </source>
</evidence>
<comment type="caution">
    <text evidence="3">The sequence shown here is derived from an EMBL/GenBank/DDBJ whole genome shotgun (WGS) entry which is preliminary data.</text>
</comment>
<evidence type="ECO:0000313" key="4">
    <source>
        <dbReference type="Proteomes" id="UP000229342"/>
    </source>
</evidence>
<sequence>MSSEPNPPESERSSNLENLENRLYSRTPPPLHPPAEFGKDERHIRIAPGWTAEAERKDSAVYGMVARIMPWLKRLFVASILFMLGAGGVALYGFWQGSNMVSSENISLSVLGPVAAPAGEELILDINIGNYNSLLLESVDLIVEYPEGTRQPTDVSASLLRYREALGPLDPSGTLTRRLSLIPFGEEGDAKTIHVTIEYRPKDSNAIFSRKSDYEFVINAAPVTANVTVPKEINSGQVFEVKVEVVSNASSVIKNLIVKAEYPIGFQFSESSPTAAFSKDIWYLGDLKAGAKRTISVKGRIDAVEEEERTFRFSVGTQSPKDEKVMGTVFLSEAPTVTVKRPFVSLDMLVNGERGKTFISKGTGPLRADIVWQNNLPVKIADMEVSVVFEGSIFSRTSVEQGTGFYDSNTSSIVWDKRTQNFGAIAPGQNGSLNFSFSLFPVATDPSLYKNPSMLVHVTVKGKRLDENGAYQEVVSSFTKEIRVATSLALSTDLLHSTGRFIDQGVVPPKAEALTTYTVVWSLSNSSSGVADTKVTAVLPPYVTWLSQVSPASESVTYNPIGGVVTWNTGNLDAGVGFGKAPREVSFQVSFLPSISQIGSTPVIVGEATATADDRFTGILVKSNVRPPLTTASLSLGGGPVTVQ</sequence>
<dbReference type="Proteomes" id="UP000229342">
    <property type="component" value="Unassembled WGS sequence"/>
</dbReference>
<feature type="transmembrane region" description="Helical" evidence="2">
    <location>
        <begin position="75"/>
        <end position="95"/>
    </location>
</feature>
<evidence type="ECO:0000256" key="1">
    <source>
        <dbReference type="SAM" id="MobiDB-lite"/>
    </source>
</evidence>
<dbReference type="EMBL" id="PCVG01000067">
    <property type="protein sequence ID" value="PIQ68254.1"/>
    <property type="molecule type" value="Genomic_DNA"/>
</dbReference>
<keyword evidence="2" id="KW-1133">Transmembrane helix</keyword>
<evidence type="ECO:0008006" key="5">
    <source>
        <dbReference type="Google" id="ProtNLM"/>
    </source>
</evidence>
<name>A0A2H0KCY3_9BACT</name>
<evidence type="ECO:0000256" key="2">
    <source>
        <dbReference type="SAM" id="Phobius"/>
    </source>
</evidence>
<dbReference type="AlphaFoldDB" id="A0A2H0KCY3"/>
<keyword evidence="2" id="KW-0472">Membrane</keyword>
<organism evidence="3 4">
    <name type="scientific">Candidatus Taylorbacteria bacterium CG11_big_fil_rev_8_21_14_0_20_46_11</name>
    <dbReference type="NCBI Taxonomy" id="1975025"/>
    <lineage>
        <taxon>Bacteria</taxon>
        <taxon>Candidatus Tayloriibacteriota</taxon>
    </lineage>
</organism>
<proteinExistence type="predicted"/>
<keyword evidence="2" id="KW-0812">Transmembrane</keyword>
<reference evidence="3 4" key="1">
    <citation type="submission" date="2017-09" db="EMBL/GenBank/DDBJ databases">
        <title>Depth-based differentiation of microbial function through sediment-hosted aquifers and enrichment of novel symbionts in the deep terrestrial subsurface.</title>
        <authorList>
            <person name="Probst A.J."/>
            <person name="Ladd B."/>
            <person name="Jarett J.K."/>
            <person name="Geller-Mcgrath D.E."/>
            <person name="Sieber C.M."/>
            <person name="Emerson J.B."/>
            <person name="Anantharaman K."/>
            <person name="Thomas B.C."/>
            <person name="Malmstrom R."/>
            <person name="Stieglmeier M."/>
            <person name="Klingl A."/>
            <person name="Woyke T."/>
            <person name="Ryan C.M."/>
            <person name="Banfield J.F."/>
        </authorList>
    </citation>
    <scope>NUCLEOTIDE SEQUENCE [LARGE SCALE GENOMIC DNA]</scope>
    <source>
        <strain evidence="3">CG11_big_fil_rev_8_21_14_0_20_46_11</strain>
    </source>
</reference>
<protein>
    <recommendedName>
        <fullName evidence="5">DUF11 domain-containing protein</fullName>
    </recommendedName>
</protein>